<name>A0AC34GRK5_9BILA</name>
<organism evidence="1 2">
    <name type="scientific">Panagrolaimus sp. ES5</name>
    <dbReference type="NCBI Taxonomy" id="591445"/>
    <lineage>
        <taxon>Eukaryota</taxon>
        <taxon>Metazoa</taxon>
        <taxon>Ecdysozoa</taxon>
        <taxon>Nematoda</taxon>
        <taxon>Chromadorea</taxon>
        <taxon>Rhabditida</taxon>
        <taxon>Tylenchina</taxon>
        <taxon>Panagrolaimomorpha</taxon>
        <taxon>Panagrolaimoidea</taxon>
        <taxon>Panagrolaimidae</taxon>
        <taxon>Panagrolaimus</taxon>
    </lineage>
</organism>
<dbReference type="WBParaSite" id="ES5_v2.g7222.t1">
    <property type="protein sequence ID" value="ES5_v2.g7222.t1"/>
    <property type="gene ID" value="ES5_v2.g7222"/>
</dbReference>
<proteinExistence type="predicted"/>
<sequence>MSLDGQNGNGKDVHSTKTRPLTSSVYKTPTTTTNVLISASSSRMFTSNSYEISDEISRANVQVLERKYGGRIRAHQAATKIQRAFRRFRLEQQFQNALRYPGQPGRRKFQAMLPLPNDSSLNTFQLNGGGGGGGDRQQLYTRKLALSQPTLRYQPTVSLRAQLRVEQNSFDDPFVNQISSPTSGSPIHNRSPPSPRPTEPMVSKSRQGGYIEKMNSPRVFNPTLMSPRLIQRRPPLSDFPANSYSYSNNEIRCFRSHYLEPSPPIMKEVISKPRTFVSAGTAPSVWVPRKPKEDSPSSQQQQQQQQPKEIIEPPKNGWKEDLNASRIEVSRPRTSANGHTSACYTNSLPRLDRRNHSLGPHTSSNNRCQPLFGQ</sequence>
<dbReference type="Proteomes" id="UP000887579">
    <property type="component" value="Unplaced"/>
</dbReference>
<evidence type="ECO:0000313" key="1">
    <source>
        <dbReference type="Proteomes" id="UP000887579"/>
    </source>
</evidence>
<protein>
    <submittedName>
        <fullName evidence="2">Uncharacterized protein</fullName>
    </submittedName>
</protein>
<accession>A0AC34GRK5</accession>
<evidence type="ECO:0000313" key="2">
    <source>
        <dbReference type="WBParaSite" id="ES5_v2.g7222.t1"/>
    </source>
</evidence>
<reference evidence="2" key="1">
    <citation type="submission" date="2022-11" db="UniProtKB">
        <authorList>
            <consortium name="WormBaseParasite"/>
        </authorList>
    </citation>
    <scope>IDENTIFICATION</scope>
</reference>